<keyword evidence="3" id="KW-1185">Reference proteome</keyword>
<evidence type="ECO:0000313" key="3">
    <source>
        <dbReference type="Proteomes" id="UP001054837"/>
    </source>
</evidence>
<feature type="region of interest" description="Disordered" evidence="1">
    <location>
        <begin position="113"/>
        <end position="195"/>
    </location>
</feature>
<dbReference type="Proteomes" id="UP001054837">
    <property type="component" value="Unassembled WGS sequence"/>
</dbReference>
<feature type="compositionally biased region" description="Acidic residues" evidence="1">
    <location>
        <begin position="124"/>
        <end position="142"/>
    </location>
</feature>
<evidence type="ECO:0000256" key="1">
    <source>
        <dbReference type="SAM" id="MobiDB-lite"/>
    </source>
</evidence>
<dbReference type="EMBL" id="BPLQ01000393">
    <property type="protein sequence ID" value="GIX70851.1"/>
    <property type="molecule type" value="Genomic_DNA"/>
</dbReference>
<sequence length="195" mass="22058">MKDYRLTAIVPNWGYFVRVVVPRVLVSVRRDAVRVAITVEEDEWNIHCSDMDSCIKICVLILVMCAVCQSAEDEENPGIHELGGVSIKVFRGPSKSKGGEVFAPFGYHVKMPAPVGGGEKEKDSAEEDDDEDVFKNDDDDDDVFKKDDDDDVFKKDDDDDDDVFKNDDDDDVFKNDEEDNDNSSKNEDDDNEDFQ</sequence>
<protein>
    <submittedName>
        <fullName evidence="2">Uncharacterized protein</fullName>
    </submittedName>
</protein>
<proteinExistence type="predicted"/>
<feature type="compositionally biased region" description="Acidic residues" evidence="1">
    <location>
        <begin position="157"/>
        <end position="195"/>
    </location>
</feature>
<reference evidence="2 3" key="1">
    <citation type="submission" date="2021-06" db="EMBL/GenBank/DDBJ databases">
        <title>Caerostris darwini draft genome.</title>
        <authorList>
            <person name="Kono N."/>
            <person name="Arakawa K."/>
        </authorList>
    </citation>
    <scope>NUCLEOTIDE SEQUENCE [LARGE SCALE GENOMIC DNA]</scope>
</reference>
<dbReference type="AlphaFoldDB" id="A0AAV4MFP3"/>
<name>A0AAV4MFP3_9ARAC</name>
<comment type="caution">
    <text evidence="2">The sequence shown here is derived from an EMBL/GenBank/DDBJ whole genome shotgun (WGS) entry which is preliminary data.</text>
</comment>
<evidence type="ECO:0000313" key="2">
    <source>
        <dbReference type="EMBL" id="GIX70851.1"/>
    </source>
</evidence>
<gene>
    <name evidence="2" type="ORF">CDAR_260891</name>
</gene>
<organism evidence="2 3">
    <name type="scientific">Caerostris darwini</name>
    <dbReference type="NCBI Taxonomy" id="1538125"/>
    <lineage>
        <taxon>Eukaryota</taxon>
        <taxon>Metazoa</taxon>
        <taxon>Ecdysozoa</taxon>
        <taxon>Arthropoda</taxon>
        <taxon>Chelicerata</taxon>
        <taxon>Arachnida</taxon>
        <taxon>Araneae</taxon>
        <taxon>Araneomorphae</taxon>
        <taxon>Entelegynae</taxon>
        <taxon>Araneoidea</taxon>
        <taxon>Araneidae</taxon>
        <taxon>Caerostris</taxon>
    </lineage>
</organism>
<feature type="compositionally biased region" description="Basic and acidic residues" evidence="1">
    <location>
        <begin position="143"/>
        <end position="156"/>
    </location>
</feature>
<accession>A0AAV4MFP3</accession>